<comment type="catalytic activity">
    <reaction evidence="8">
        <text>S-methyl-5'-thioadenosine + phosphate = 5-(methylsulfanyl)-alpha-D-ribose 1-phosphate + adenine</text>
        <dbReference type="Rhea" id="RHEA:11852"/>
        <dbReference type="ChEBI" id="CHEBI:16708"/>
        <dbReference type="ChEBI" id="CHEBI:17509"/>
        <dbReference type="ChEBI" id="CHEBI:43474"/>
        <dbReference type="ChEBI" id="CHEBI:58533"/>
        <dbReference type="EC" id="2.4.2.28"/>
    </reaction>
    <physiologicalReaction direction="left-to-right" evidence="8">
        <dbReference type="Rhea" id="RHEA:11853"/>
    </physiologicalReaction>
</comment>
<evidence type="ECO:0000313" key="9">
    <source>
        <dbReference type="EMBL" id="TXF99856.1"/>
    </source>
</evidence>
<evidence type="ECO:0000256" key="8">
    <source>
        <dbReference type="ARBA" id="ARBA00049893"/>
    </source>
</evidence>
<evidence type="ECO:0000256" key="6">
    <source>
        <dbReference type="ARBA" id="ARBA00047989"/>
    </source>
</evidence>
<dbReference type="RefSeq" id="WP_147934801.1">
    <property type="nucleotide sequence ID" value="NZ_VPFD01000010.1"/>
</dbReference>
<dbReference type="GO" id="GO:0017061">
    <property type="term" value="F:S-methyl-5-thioadenosine phosphorylase activity"/>
    <property type="evidence" value="ECO:0007669"/>
    <property type="project" value="UniProtKB-EC"/>
</dbReference>
<proteinExistence type="inferred from homology"/>
<evidence type="ECO:0000256" key="1">
    <source>
        <dbReference type="ARBA" id="ARBA00000553"/>
    </source>
</evidence>
<comment type="similarity">
    <text evidence="2">Belongs to the purine nucleoside phosphorylase YfiH/LACC1 family.</text>
</comment>
<comment type="catalytic activity">
    <reaction evidence="7">
        <text>adenosine + phosphate = alpha-D-ribose 1-phosphate + adenine</text>
        <dbReference type="Rhea" id="RHEA:27642"/>
        <dbReference type="ChEBI" id="CHEBI:16335"/>
        <dbReference type="ChEBI" id="CHEBI:16708"/>
        <dbReference type="ChEBI" id="CHEBI:43474"/>
        <dbReference type="ChEBI" id="CHEBI:57720"/>
        <dbReference type="EC" id="2.4.2.1"/>
    </reaction>
    <physiologicalReaction direction="left-to-right" evidence="7">
        <dbReference type="Rhea" id="RHEA:27643"/>
    </physiologicalReaction>
</comment>
<dbReference type="Pfam" id="PF02578">
    <property type="entry name" value="Cu-oxidase_4"/>
    <property type="match status" value="1"/>
</dbReference>
<comment type="catalytic activity">
    <reaction evidence="6">
        <text>adenosine + H2O + H(+) = inosine + NH4(+)</text>
        <dbReference type="Rhea" id="RHEA:24408"/>
        <dbReference type="ChEBI" id="CHEBI:15377"/>
        <dbReference type="ChEBI" id="CHEBI:15378"/>
        <dbReference type="ChEBI" id="CHEBI:16335"/>
        <dbReference type="ChEBI" id="CHEBI:17596"/>
        <dbReference type="ChEBI" id="CHEBI:28938"/>
        <dbReference type="EC" id="3.5.4.4"/>
    </reaction>
    <physiologicalReaction direction="left-to-right" evidence="6">
        <dbReference type="Rhea" id="RHEA:24409"/>
    </physiologicalReaction>
</comment>
<gene>
    <name evidence="9" type="ORF">FVD38_10635</name>
</gene>
<keyword evidence="10" id="KW-1185">Reference proteome</keyword>
<dbReference type="GO" id="GO:0005507">
    <property type="term" value="F:copper ion binding"/>
    <property type="evidence" value="ECO:0007669"/>
    <property type="project" value="TreeGrafter"/>
</dbReference>
<keyword evidence="4" id="KW-0479">Metal-binding</keyword>
<dbReference type="InterPro" id="IPR038371">
    <property type="entry name" value="Cu_polyphenol_OxRdtase_sf"/>
</dbReference>
<evidence type="ECO:0000256" key="2">
    <source>
        <dbReference type="ARBA" id="ARBA00007353"/>
    </source>
</evidence>
<evidence type="ECO:0000313" key="10">
    <source>
        <dbReference type="Proteomes" id="UP000321413"/>
    </source>
</evidence>
<dbReference type="PANTHER" id="PTHR30616:SF3">
    <property type="entry name" value="PURINE NUCLEOSIDE PHOSPHORYLASE"/>
    <property type="match status" value="1"/>
</dbReference>
<evidence type="ECO:0000256" key="4">
    <source>
        <dbReference type="ARBA" id="ARBA00022723"/>
    </source>
</evidence>
<reference evidence="9 10" key="1">
    <citation type="submission" date="2019-08" db="EMBL/GenBank/DDBJ databases">
        <title>Massilia golmudensis sp. nov., isolated from sand in the Qinghai-Tibetan Plateau.</title>
        <authorList>
            <person name="Zhang B."/>
        </authorList>
    </citation>
    <scope>NUCLEOTIDE SEQUENCE [LARGE SCALE GENOMIC DNA]</scope>
    <source>
        <strain evidence="9 10">GEM5</strain>
    </source>
</reference>
<organism evidence="9 10">
    <name type="scientific">Massilia arenae</name>
    <dbReference type="NCBI Taxonomy" id="2603288"/>
    <lineage>
        <taxon>Bacteria</taxon>
        <taxon>Pseudomonadati</taxon>
        <taxon>Pseudomonadota</taxon>
        <taxon>Betaproteobacteria</taxon>
        <taxon>Burkholderiales</taxon>
        <taxon>Oxalobacteraceae</taxon>
        <taxon>Telluria group</taxon>
        <taxon>Massilia</taxon>
    </lineage>
</organism>
<dbReference type="AlphaFoldDB" id="A0A5C7G5H1"/>
<accession>A0A5C7G5H1</accession>
<evidence type="ECO:0000256" key="7">
    <source>
        <dbReference type="ARBA" id="ARBA00048968"/>
    </source>
</evidence>
<comment type="caution">
    <text evidence="9">The sequence shown here is derived from an EMBL/GenBank/DDBJ whole genome shotgun (WGS) entry which is preliminary data.</text>
</comment>
<dbReference type="Proteomes" id="UP000321413">
    <property type="component" value="Unassembled WGS sequence"/>
</dbReference>
<dbReference type="SUPFAM" id="SSF64438">
    <property type="entry name" value="CNF1/YfiH-like putative cysteine hydrolases"/>
    <property type="match status" value="1"/>
</dbReference>
<dbReference type="InterPro" id="IPR003730">
    <property type="entry name" value="Cu_polyphenol_OxRdtase"/>
</dbReference>
<protein>
    <submittedName>
        <fullName evidence="9">Polyphenol oxidase family protein</fullName>
    </submittedName>
</protein>
<dbReference type="EMBL" id="VPFD01000010">
    <property type="protein sequence ID" value="TXF99856.1"/>
    <property type="molecule type" value="Genomic_DNA"/>
</dbReference>
<comment type="catalytic activity">
    <reaction evidence="1">
        <text>inosine + phosphate = alpha-D-ribose 1-phosphate + hypoxanthine</text>
        <dbReference type="Rhea" id="RHEA:27646"/>
        <dbReference type="ChEBI" id="CHEBI:17368"/>
        <dbReference type="ChEBI" id="CHEBI:17596"/>
        <dbReference type="ChEBI" id="CHEBI:43474"/>
        <dbReference type="ChEBI" id="CHEBI:57720"/>
        <dbReference type="EC" id="2.4.2.1"/>
    </reaction>
    <physiologicalReaction direction="left-to-right" evidence="1">
        <dbReference type="Rhea" id="RHEA:27647"/>
    </physiologicalReaction>
</comment>
<evidence type="ECO:0000256" key="5">
    <source>
        <dbReference type="ARBA" id="ARBA00022833"/>
    </source>
</evidence>
<dbReference type="InterPro" id="IPR011324">
    <property type="entry name" value="Cytotoxic_necrot_fac-like_cat"/>
</dbReference>
<dbReference type="CDD" id="cd16833">
    <property type="entry name" value="YfiH"/>
    <property type="match status" value="1"/>
</dbReference>
<dbReference type="PANTHER" id="PTHR30616">
    <property type="entry name" value="UNCHARACTERIZED PROTEIN YFIH"/>
    <property type="match status" value="1"/>
</dbReference>
<keyword evidence="3" id="KW-0808">Transferase</keyword>
<keyword evidence="5" id="KW-0862">Zinc</keyword>
<evidence type="ECO:0000256" key="3">
    <source>
        <dbReference type="ARBA" id="ARBA00022679"/>
    </source>
</evidence>
<dbReference type="Gene3D" id="3.60.140.10">
    <property type="entry name" value="CNF1/YfiH-like putative cysteine hydrolases"/>
    <property type="match status" value="1"/>
</dbReference>
<sequence length="236" mass="25800">MTNSPALDAVAGIVHRFGRRDDDMGRRFPAYWPHRPVQHERHGTRIAIALHMGEDCGEADGMFTEQPGLMLAIATADCAPVLLARKDGTAVAALHVGWRGALAGIVPEFAALLARRGERTGDWVAAIGPTAGPCCYEVSDDIIASFRERYPIDPRVIAPRHRRLDLARMVQWQLGSAGFGQVGACVECTMCHTVDTAEADPVFAYHSYRRDSATRSPGIDVQWSVVAIAPRDKEEK</sequence>
<name>A0A5C7G5H1_9BURK</name>